<sequence>MAHPLPALLRSSRRVVVPSSIPFSLRSYSATPTGKDQAQAAAQVNTKPPIRTVHKQDPRTGPSRRPASKSILRDVPKLEEPLPAGLEVTKTALLHESSRGKKPSLYFSLRDACKCPKCVDPHSKQRNFRTTDIHPFVAPRNIRRNGQQIEIKWTNDIKGYDESHTSVYNLEELQWPNRFVSDNTGTMRLRKRWNAYEMSKYQHWISYDDYMNDEAKLSSAMRSLAAMGMIFVKDIPDSREMVEKIATRMGPLRNTFYGPTWDVRTVPEAKNVAYTSQFLDFHMDLMYMNEPPGFQLLHCLENSCDGGESLFVDTVNAAEDMQTFAPDHFKTLTEFNLSYEYVHDNSVYYNSWPVFEVARSRHDNTQQVRHVNYSPPFQSNMLGKRRSYEALERGRRALCHFENILQDKENIFELKLKPGECVIFENRRVAHARRHFNTNSGKRWLAGAYVDEDALISRFRVSRNNHPDPWNKRIRYTEPHGSQTEQGKDELKTEQQGTQVPDSQA</sequence>
<dbReference type="InterPro" id="IPR010376">
    <property type="entry name" value="GBBH-like_N"/>
</dbReference>
<evidence type="ECO:0000259" key="8">
    <source>
        <dbReference type="Pfam" id="PF02668"/>
    </source>
</evidence>
<feature type="compositionally biased region" description="Polar residues" evidence="7">
    <location>
        <begin position="494"/>
        <end position="505"/>
    </location>
</feature>
<comment type="cofactor">
    <cofactor evidence="1">
        <name>Fe(2+)</name>
        <dbReference type="ChEBI" id="CHEBI:29033"/>
    </cofactor>
</comment>
<dbReference type="PANTHER" id="PTHR10696">
    <property type="entry name" value="GAMMA-BUTYROBETAINE HYDROXYLASE-RELATED"/>
    <property type="match status" value="1"/>
</dbReference>
<dbReference type="STRING" id="1073089.A0A1L9R992"/>
<dbReference type="AlphaFoldDB" id="A0A1L9R992"/>
<dbReference type="InterPro" id="IPR050411">
    <property type="entry name" value="AlphaKG_dependent_hydroxylases"/>
</dbReference>
<feature type="region of interest" description="Disordered" evidence="7">
    <location>
        <begin position="28"/>
        <end position="73"/>
    </location>
</feature>
<dbReference type="GeneID" id="63747378"/>
<dbReference type="VEuPathDB" id="FungiDB:ASPWEDRAFT_176561"/>
<dbReference type="InterPro" id="IPR003819">
    <property type="entry name" value="TauD/TfdA-like"/>
</dbReference>
<dbReference type="GO" id="GO:0045329">
    <property type="term" value="P:carnitine biosynthetic process"/>
    <property type="evidence" value="ECO:0007669"/>
    <property type="project" value="TreeGrafter"/>
</dbReference>
<feature type="domain" description="Gamma-butyrobetaine hydroxylase-like N-terminal" evidence="9">
    <location>
        <begin position="108"/>
        <end position="170"/>
    </location>
</feature>
<dbReference type="InterPro" id="IPR042098">
    <property type="entry name" value="TauD-like_sf"/>
</dbReference>
<name>A0A1L9R992_ASPWE</name>
<dbReference type="OrthoDB" id="406634at2759"/>
<proteinExistence type="inferred from homology"/>
<gene>
    <name evidence="10" type="ORF">ASPWEDRAFT_176561</name>
</gene>
<dbReference type="Gene3D" id="3.60.130.10">
    <property type="entry name" value="Clavaminate synthase-like"/>
    <property type="match status" value="1"/>
</dbReference>
<feature type="region of interest" description="Disordered" evidence="7">
    <location>
        <begin position="467"/>
        <end position="505"/>
    </location>
</feature>
<feature type="compositionally biased region" description="Basic and acidic residues" evidence="7">
    <location>
        <begin position="467"/>
        <end position="478"/>
    </location>
</feature>
<dbReference type="GO" id="GO:0005739">
    <property type="term" value="C:mitochondrion"/>
    <property type="evidence" value="ECO:0007669"/>
    <property type="project" value="TreeGrafter"/>
</dbReference>
<dbReference type="Proteomes" id="UP000184383">
    <property type="component" value="Unassembled WGS sequence"/>
</dbReference>
<dbReference type="Gene3D" id="3.30.2020.30">
    <property type="match status" value="1"/>
</dbReference>
<dbReference type="SUPFAM" id="SSF51197">
    <property type="entry name" value="Clavaminate synthase-like"/>
    <property type="match status" value="1"/>
</dbReference>
<dbReference type="GO" id="GO:0016706">
    <property type="term" value="F:2-oxoglutarate-dependent dioxygenase activity"/>
    <property type="evidence" value="ECO:0007669"/>
    <property type="project" value="UniProtKB-ARBA"/>
</dbReference>
<keyword evidence="5" id="KW-0560">Oxidoreductase</keyword>
<accession>A0A1L9R992</accession>
<feature type="domain" description="TauD/TfdA-like" evidence="8">
    <location>
        <begin position="205"/>
        <end position="449"/>
    </location>
</feature>
<dbReference type="RefSeq" id="XP_040685171.1">
    <property type="nucleotide sequence ID" value="XM_040831530.1"/>
</dbReference>
<keyword evidence="11" id="KW-1185">Reference proteome</keyword>
<keyword evidence="4" id="KW-0223">Dioxygenase</keyword>
<evidence type="ECO:0000259" key="9">
    <source>
        <dbReference type="Pfam" id="PF06155"/>
    </source>
</evidence>
<evidence type="ECO:0000256" key="4">
    <source>
        <dbReference type="ARBA" id="ARBA00022964"/>
    </source>
</evidence>
<dbReference type="GO" id="GO:0046872">
    <property type="term" value="F:metal ion binding"/>
    <property type="evidence" value="ECO:0007669"/>
    <property type="project" value="UniProtKB-KW"/>
</dbReference>
<dbReference type="PANTHER" id="PTHR10696:SF25">
    <property type="entry name" value="OXIDOREDUCTASE AIM17-RELATED"/>
    <property type="match status" value="1"/>
</dbReference>
<evidence type="ECO:0000313" key="10">
    <source>
        <dbReference type="EMBL" id="OJJ31494.1"/>
    </source>
</evidence>
<dbReference type="InterPro" id="IPR038492">
    <property type="entry name" value="GBBH-like_N_sf"/>
</dbReference>
<keyword evidence="3" id="KW-0479">Metal-binding</keyword>
<evidence type="ECO:0000256" key="7">
    <source>
        <dbReference type="SAM" id="MobiDB-lite"/>
    </source>
</evidence>
<dbReference type="Pfam" id="PF02668">
    <property type="entry name" value="TauD"/>
    <property type="match status" value="1"/>
</dbReference>
<organism evidence="10 11">
    <name type="scientific">Aspergillus wentii DTO 134E9</name>
    <dbReference type="NCBI Taxonomy" id="1073089"/>
    <lineage>
        <taxon>Eukaryota</taxon>
        <taxon>Fungi</taxon>
        <taxon>Dikarya</taxon>
        <taxon>Ascomycota</taxon>
        <taxon>Pezizomycotina</taxon>
        <taxon>Eurotiomycetes</taxon>
        <taxon>Eurotiomycetidae</taxon>
        <taxon>Eurotiales</taxon>
        <taxon>Aspergillaceae</taxon>
        <taxon>Aspergillus</taxon>
        <taxon>Aspergillus subgen. Cremei</taxon>
    </lineage>
</organism>
<reference evidence="11" key="1">
    <citation type="journal article" date="2017" name="Genome Biol.">
        <title>Comparative genomics reveals high biological diversity and specific adaptations in the industrially and medically important fungal genus Aspergillus.</title>
        <authorList>
            <person name="de Vries R.P."/>
            <person name="Riley R."/>
            <person name="Wiebenga A."/>
            <person name="Aguilar-Osorio G."/>
            <person name="Amillis S."/>
            <person name="Uchima C.A."/>
            <person name="Anderluh G."/>
            <person name="Asadollahi M."/>
            <person name="Askin M."/>
            <person name="Barry K."/>
            <person name="Battaglia E."/>
            <person name="Bayram O."/>
            <person name="Benocci T."/>
            <person name="Braus-Stromeyer S.A."/>
            <person name="Caldana C."/>
            <person name="Canovas D."/>
            <person name="Cerqueira G.C."/>
            <person name="Chen F."/>
            <person name="Chen W."/>
            <person name="Choi C."/>
            <person name="Clum A."/>
            <person name="Dos Santos R.A."/>
            <person name="Damasio A.R."/>
            <person name="Diallinas G."/>
            <person name="Emri T."/>
            <person name="Fekete E."/>
            <person name="Flipphi M."/>
            <person name="Freyberg S."/>
            <person name="Gallo A."/>
            <person name="Gournas C."/>
            <person name="Habgood R."/>
            <person name="Hainaut M."/>
            <person name="Harispe M.L."/>
            <person name="Henrissat B."/>
            <person name="Hilden K.S."/>
            <person name="Hope R."/>
            <person name="Hossain A."/>
            <person name="Karabika E."/>
            <person name="Karaffa L."/>
            <person name="Karanyi Z."/>
            <person name="Krasevec N."/>
            <person name="Kuo A."/>
            <person name="Kusch H."/>
            <person name="LaButti K."/>
            <person name="Lagendijk E.L."/>
            <person name="Lapidus A."/>
            <person name="Levasseur A."/>
            <person name="Lindquist E."/>
            <person name="Lipzen A."/>
            <person name="Logrieco A.F."/>
            <person name="MacCabe A."/>
            <person name="Maekelae M.R."/>
            <person name="Malavazi I."/>
            <person name="Melin P."/>
            <person name="Meyer V."/>
            <person name="Mielnichuk N."/>
            <person name="Miskei M."/>
            <person name="Molnar A.P."/>
            <person name="Mule G."/>
            <person name="Ngan C.Y."/>
            <person name="Orejas M."/>
            <person name="Orosz E."/>
            <person name="Ouedraogo J.P."/>
            <person name="Overkamp K.M."/>
            <person name="Park H.-S."/>
            <person name="Perrone G."/>
            <person name="Piumi F."/>
            <person name="Punt P.J."/>
            <person name="Ram A.F."/>
            <person name="Ramon A."/>
            <person name="Rauscher S."/>
            <person name="Record E."/>
            <person name="Riano-Pachon D.M."/>
            <person name="Robert V."/>
            <person name="Roehrig J."/>
            <person name="Ruller R."/>
            <person name="Salamov A."/>
            <person name="Salih N.S."/>
            <person name="Samson R.A."/>
            <person name="Sandor E."/>
            <person name="Sanguinetti M."/>
            <person name="Schuetze T."/>
            <person name="Sepcic K."/>
            <person name="Shelest E."/>
            <person name="Sherlock G."/>
            <person name="Sophianopoulou V."/>
            <person name="Squina F.M."/>
            <person name="Sun H."/>
            <person name="Susca A."/>
            <person name="Todd R.B."/>
            <person name="Tsang A."/>
            <person name="Unkles S.E."/>
            <person name="van de Wiele N."/>
            <person name="van Rossen-Uffink D."/>
            <person name="Oliveira J.V."/>
            <person name="Vesth T.C."/>
            <person name="Visser J."/>
            <person name="Yu J.-H."/>
            <person name="Zhou M."/>
            <person name="Andersen M.R."/>
            <person name="Archer D.B."/>
            <person name="Baker S.E."/>
            <person name="Benoit I."/>
            <person name="Brakhage A.A."/>
            <person name="Braus G.H."/>
            <person name="Fischer R."/>
            <person name="Frisvad J.C."/>
            <person name="Goldman G.H."/>
            <person name="Houbraken J."/>
            <person name="Oakley B."/>
            <person name="Pocsi I."/>
            <person name="Scazzocchio C."/>
            <person name="Seiboth B."/>
            <person name="vanKuyk P.A."/>
            <person name="Wortman J."/>
            <person name="Dyer P.S."/>
            <person name="Grigoriev I.V."/>
        </authorList>
    </citation>
    <scope>NUCLEOTIDE SEQUENCE [LARGE SCALE GENOMIC DNA]</scope>
    <source>
        <strain evidence="11">DTO 134E9</strain>
    </source>
</reference>
<evidence type="ECO:0000256" key="5">
    <source>
        <dbReference type="ARBA" id="ARBA00023002"/>
    </source>
</evidence>
<evidence type="ECO:0000256" key="2">
    <source>
        <dbReference type="ARBA" id="ARBA00008654"/>
    </source>
</evidence>
<evidence type="ECO:0008006" key="12">
    <source>
        <dbReference type="Google" id="ProtNLM"/>
    </source>
</evidence>
<protein>
    <recommendedName>
        <fullName evidence="12">TauD/TfdA-like domain-containing protein</fullName>
    </recommendedName>
</protein>
<dbReference type="Pfam" id="PF06155">
    <property type="entry name" value="GBBH-like_N"/>
    <property type="match status" value="1"/>
</dbReference>
<comment type="similarity">
    <text evidence="2">Belongs to the gamma-BBH/TMLD family.</text>
</comment>
<evidence type="ECO:0000256" key="3">
    <source>
        <dbReference type="ARBA" id="ARBA00022723"/>
    </source>
</evidence>
<keyword evidence="6" id="KW-0408">Iron</keyword>
<feature type="compositionally biased region" description="Polar residues" evidence="7">
    <location>
        <begin position="28"/>
        <end position="46"/>
    </location>
</feature>
<evidence type="ECO:0000313" key="11">
    <source>
        <dbReference type="Proteomes" id="UP000184383"/>
    </source>
</evidence>
<dbReference type="EMBL" id="KV878216">
    <property type="protein sequence ID" value="OJJ31494.1"/>
    <property type="molecule type" value="Genomic_DNA"/>
</dbReference>
<evidence type="ECO:0000256" key="6">
    <source>
        <dbReference type="ARBA" id="ARBA00023004"/>
    </source>
</evidence>
<evidence type="ECO:0000256" key="1">
    <source>
        <dbReference type="ARBA" id="ARBA00001954"/>
    </source>
</evidence>